<evidence type="ECO:0000313" key="2">
    <source>
        <dbReference type="EMBL" id="KAL3290323.1"/>
    </source>
</evidence>
<evidence type="ECO:0000256" key="1">
    <source>
        <dbReference type="SAM" id="MobiDB-lite"/>
    </source>
</evidence>
<name>A0ABD2PH44_9CUCU</name>
<organism evidence="2 3">
    <name type="scientific">Cryptolaemus montrouzieri</name>
    <dbReference type="NCBI Taxonomy" id="559131"/>
    <lineage>
        <taxon>Eukaryota</taxon>
        <taxon>Metazoa</taxon>
        <taxon>Ecdysozoa</taxon>
        <taxon>Arthropoda</taxon>
        <taxon>Hexapoda</taxon>
        <taxon>Insecta</taxon>
        <taxon>Pterygota</taxon>
        <taxon>Neoptera</taxon>
        <taxon>Endopterygota</taxon>
        <taxon>Coleoptera</taxon>
        <taxon>Polyphaga</taxon>
        <taxon>Cucujiformia</taxon>
        <taxon>Coccinelloidea</taxon>
        <taxon>Coccinellidae</taxon>
        <taxon>Scymninae</taxon>
        <taxon>Scymnini</taxon>
        <taxon>Cryptolaemus</taxon>
    </lineage>
</organism>
<feature type="compositionally biased region" description="Low complexity" evidence="1">
    <location>
        <begin position="83"/>
        <end position="93"/>
    </location>
</feature>
<gene>
    <name evidence="2" type="ORF">HHI36_023667</name>
</gene>
<keyword evidence="3" id="KW-1185">Reference proteome</keyword>
<reference evidence="2 3" key="1">
    <citation type="journal article" date="2021" name="BMC Biol.">
        <title>Horizontally acquired antibacterial genes associated with adaptive radiation of ladybird beetles.</title>
        <authorList>
            <person name="Li H.S."/>
            <person name="Tang X.F."/>
            <person name="Huang Y.H."/>
            <person name="Xu Z.Y."/>
            <person name="Chen M.L."/>
            <person name="Du X.Y."/>
            <person name="Qiu B.Y."/>
            <person name="Chen P.T."/>
            <person name="Zhang W."/>
            <person name="Slipinski A."/>
            <person name="Escalona H.E."/>
            <person name="Waterhouse R.M."/>
            <person name="Zwick A."/>
            <person name="Pang H."/>
        </authorList>
    </citation>
    <scope>NUCLEOTIDE SEQUENCE [LARGE SCALE GENOMIC DNA]</scope>
    <source>
        <strain evidence="2">SYSU2018</strain>
    </source>
</reference>
<accession>A0ABD2PH44</accession>
<protein>
    <submittedName>
        <fullName evidence="2">Uncharacterized protein</fullName>
    </submittedName>
</protein>
<dbReference type="AlphaFoldDB" id="A0ABD2PH44"/>
<sequence>MAGYAWIGIVEIDGVGISTQVEELKEPNVQIIQLIPPVIPSSLSGLSGANIIAKSAETVTESSNQQHTSAKVTSNKSKHKYENNSNANNDANSGQAGEITFAEVNAGINQAMKNIRTSKAIFHRPAFLESNQMSLRKNSVLKSISETTLVHVSGVNPHTSEDDLKQLLKNIMPVSECVKLNSRYPDICSYFKFGIPAHRLGQILKAAIWHKGITVKRFFQKGNGSFRKESK</sequence>
<proteinExistence type="predicted"/>
<comment type="caution">
    <text evidence="2">The sequence shown here is derived from an EMBL/GenBank/DDBJ whole genome shotgun (WGS) entry which is preliminary data.</text>
</comment>
<feature type="compositionally biased region" description="Polar residues" evidence="1">
    <location>
        <begin position="60"/>
        <end position="75"/>
    </location>
</feature>
<dbReference type="Proteomes" id="UP001516400">
    <property type="component" value="Unassembled WGS sequence"/>
</dbReference>
<dbReference type="EMBL" id="JABFTP020000186">
    <property type="protein sequence ID" value="KAL3290323.1"/>
    <property type="molecule type" value="Genomic_DNA"/>
</dbReference>
<evidence type="ECO:0000313" key="3">
    <source>
        <dbReference type="Proteomes" id="UP001516400"/>
    </source>
</evidence>
<feature type="region of interest" description="Disordered" evidence="1">
    <location>
        <begin position="60"/>
        <end position="94"/>
    </location>
</feature>